<dbReference type="AlphaFoldDB" id="A0A812F318"/>
<protein>
    <submittedName>
        <fullName evidence="1">Uncharacterized protein</fullName>
    </submittedName>
</protein>
<evidence type="ECO:0000313" key="2">
    <source>
        <dbReference type="Proteomes" id="UP000655759"/>
    </source>
</evidence>
<dbReference type="EMBL" id="CAJNAQ010000005">
    <property type="protein sequence ID" value="CAE6493288.1"/>
    <property type="molecule type" value="Genomic_DNA"/>
</dbReference>
<dbReference type="Proteomes" id="UP000655759">
    <property type="component" value="Unassembled WGS sequence"/>
</dbReference>
<organism evidence="1 2">
    <name type="scientific">Candidatus Nitrosotenuis uzonensis</name>
    <dbReference type="NCBI Taxonomy" id="1407055"/>
    <lineage>
        <taxon>Archaea</taxon>
        <taxon>Nitrososphaerota</taxon>
        <taxon>Candidatus Nitrosotenuis</taxon>
    </lineage>
</organism>
<evidence type="ECO:0000313" key="1">
    <source>
        <dbReference type="EMBL" id="CAE6493288.1"/>
    </source>
</evidence>
<comment type="caution">
    <text evidence="1">The sequence shown here is derived from an EMBL/GenBank/DDBJ whole genome shotgun (WGS) entry which is preliminary data.</text>
</comment>
<gene>
    <name evidence="1" type="ORF">NUZ5A_50143</name>
</gene>
<accession>A0A812F318</accession>
<sequence>MKTVFGVSLFLMLLVPVMSLAHGEVLAMQETIIPMNVPENNKLPWGFVEGKIASHAEQHPVIIQIYQGEKPVHFAQVPVNDDGTYQYKFRVLDVTDGKTTRIFNGDYTVKIFKMIEIDSNYLGYLAEQKKSGLFDIGIGILDKM</sequence>
<reference evidence="1" key="1">
    <citation type="submission" date="2021-02" db="EMBL/GenBank/DDBJ databases">
        <authorList>
            <person name="Han P."/>
        </authorList>
    </citation>
    <scope>NUCLEOTIDE SEQUENCE</scope>
    <source>
        <strain evidence="1">Candidatus Nitrosotenuis uzonensis 5A</strain>
    </source>
</reference>
<name>A0A812F318_9ARCH</name>
<proteinExistence type="predicted"/>